<sequence>MRLNWPFQPNHHHETSYPKQTHQPQQQHNAKTFPLTLAPRPRRNLPPPPAPPPPPPPPPPPAETPPPPAPAPRLTPDPTTTPIITCTLPPHPPLTFTTHSAYTSHYASTHTNRCSTCHLNFPSTHYLTLHIRENHDPLVMVQWERGEKVYMCYVEGCEKVCKDRGRRRLHCRDGHGFPENFNWAVVDHGVDGATTLLRSGWPAKGPGRGANTTGDGGEGQVEQQRPPKFNHVSTLPKPKMHIRFHEEDGEGDTKMKEEEQRSSPAPKVSAGCKGDVDINNILKGMSAMALVPRSVQLKKKGH</sequence>
<dbReference type="PROSITE" id="PS00028">
    <property type="entry name" value="ZINC_FINGER_C2H2_1"/>
    <property type="match status" value="1"/>
</dbReference>
<feature type="region of interest" description="Disordered" evidence="1">
    <location>
        <begin position="1"/>
        <end position="79"/>
    </location>
</feature>
<dbReference type="PANTHER" id="PTHR21354:SF0">
    <property type="entry name" value="ZINC FINGER PROTEIN 511"/>
    <property type="match status" value="1"/>
</dbReference>
<proteinExistence type="predicted"/>
<accession>A0A3N4HEB8</accession>
<feature type="domain" description="C2H2-type" evidence="2">
    <location>
        <begin position="114"/>
        <end position="135"/>
    </location>
</feature>
<organism evidence="3 4">
    <name type="scientific">Ascobolus immersus RN42</name>
    <dbReference type="NCBI Taxonomy" id="1160509"/>
    <lineage>
        <taxon>Eukaryota</taxon>
        <taxon>Fungi</taxon>
        <taxon>Dikarya</taxon>
        <taxon>Ascomycota</taxon>
        <taxon>Pezizomycotina</taxon>
        <taxon>Pezizomycetes</taxon>
        <taxon>Pezizales</taxon>
        <taxon>Ascobolaceae</taxon>
        <taxon>Ascobolus</taxon>
    </lineage>
</organism>
<dbReference type="EMBL" id="ML119856">
    <property type="protein sequence ID" value="RPA72572.1"/>
    <property type="molecule type" value="Genomic_DNA"/>
</dbReference>
<gene>
    <name evidence="3" type="ORF">BJ508DRAFT_367188</name>
</gene>
<dbReference type="AlphaFoldDB" id="A0A3N4HEB8"/>
<dbReference type="SUPFAM" id="SSF101447">
    <property type="entry name" value="Formin homology 2 domain (FH2 domain)"/>
    <property type="match status" value="1"/>
</dbReference>
<feature type="compositionally biased region" description="Basic and acidic residues" evidence="1">
    <location>
        <begin position="248"/>
        <end position="261"/>
    </location>
</feature>
<evidence type="ECO:0000256" key="1">
    <source>
        <dbReference type="SAM" id="MobiDB-lite"/>
    </source>
</evidence>
<reference evidence="3 4" key="1">
    <citation type="journal article" date="2018" name="Nat. Ecol. Evol.">
        <title>Pezizomycetes genomes reveal the molecular basis of ectomycorrhizal truffle lifestyle.</title>
        <authorList>
            <person name="Murat C."/>
            <person name="Payen T."/>
            <person name="Noel B."/>
            <person name="Kuo A."/>
            <person name="Morin E."/>
            <person name="Chen J."/>
            <person name="Kohler A."/>
            <person name="Krizsan K."/>
            <person name="Balestrini R."/>
            <person name="Da Silva C."/>
            <person name="Montanini B."/>
            <person name="Hainaut M."/>
            <person name="Levati E."/>
            <person name="Barry K.W."/>
            <person name="Belfiori B."/>
            <person name="Cichocki N."/>
            <person name="Clum A."/>
            <person name="Dockter R.B."/>
            <person name="Fauchery L."/>
            <person name="Guy J."/>
            <person name="Iotti M."/>
            <person name="Le Tacon F."/>
            <person name="Lindquist E.A."/>
            <person name="Lipzen A."/>
            <person name="Malagnac F."/>
            <person name="Mello A."/>
            <person name="Molinier V."/>
            <person name="Miyauchi S."/>
            <person name="Poulain J."/>
            <person name="Riccioni C."/>
            <person name="Rubini A."/>
            <person name="Sitrit Y."/>
            <person name="Splivallo R."/>
            <person name="Traeger S."/>
            <person name="Wang M."/>
            <person name="Zifcakova L."/>
            <person name="Wipf D."/>
            <person name="Zambonelli A."/>
            <person name="Paolocci F."/>
            <person name="Nowrousian M."/>
            <person name="Ottonello S."/>
            <person name="Baldrian P."/>
            <person name="Spatafora J.W."/>
            <person name="Henrissat B."/>
            <person name="Nagy L.G."/>
            <person name="Aury J.M."/>
            <person name="Wincker P."/>
            <person name="Grigoriev I.V."/>
            <person name="Bonfante P."/>
            <person name="Martin F.M."/>
        </authorList>
    </citation>
    <scope>NUCLEOTIDE SEQUENCE [LARGE SCALE GENOMIC DNA]</scope>
    <source>
        <strain evidence="3 4">RN42</strain>
    </source>
</reference>
<feature type="region of interest" description="Disordered" evidence="1">
    <location>
        <begin position="199"/>
        <end position="233"/>
    </location>
</feature>
<dbReference type="InterPro" id="IPR039258">
    <property type="entry name" value="ZNF511"/>
</dbReference>
<feature type="compositionally biased region" description="Pro residues" evidence="1">
    <location>
        <begin position="44"/>
        <end position="75"/>
    </location>
</feature>
<feature type="compositionally biased region" description="Polar residues" evidence="1">
    <location>
        <begin position="17"/>
        <end position="30"/>
    </location>
</feature>
<feature type="region of interest" description="Disordered" evidence="1">
    <location>
        <begin position="248"/>
        <end position="272"/>
    </location>
</feature>
<evidence type="ECO:0000313" key="4">
    <source>
        <dbReference type="Proteomes" id="UP000275078"/>
    </source>
</evidence>
<dbReference type="SMART" id="SM00355">
    <property type="entry name" value="ZnF_C2H2"/>
    <property type="match status" value="3"/>
</dbReference>
<evidence type="ECO:0000259" key="2">
    <source>
        <dbReference type="PROSITE" id="PS00028"/>
    </source>
</evidence>
<evidence type="ECO:0000313" key="3">
    <source>
        <dbReference type="EMBL" id="RPA72572.1"/>
    </source>
</evidence>
<dbReference type="PANTHER" id="PTHR21354">
    <property type="entry name" value="ZINC FINGER PROTEIN 511"/>
    <property type="match status" value="1"/>
</dbReference>
<name>A0A3N4HEB8_ASCIM</name>
<dbReference type="Proteomes" id="UP000275078">
    <property type="component" value="Unassembled WGS sequence"/>
</dbReference>
<dbReference type="InterPro" id="IPR013087">
    <property type="entry name" value="Znf_C2H2_type"/>
</dbReference>
<dbReference type="STRING" id="1160509.A0A3N4HEB8"/>
<dbReference type="OrthoDB" id="18440at2759"/>
<protein>
    <recommendedName>
        <fullName evidence="2">C2H2-type domain-containing protein</fullName>
    </recommendedName>
</protein>
<keyword evidence="4" id="KW-1185">Reference proteome</keyword>